<dbReference type="PANTHER" id="PTHR37815">
    <property type="entry name" value="UPF0397 PROTEIN BC_2624-RELATED"/>
    <property type="match status" value="1"/>
</dbReference>
<proteinExistence type="predicted"/>
<evidence type="ECO:0000313" key="4">
    <source>
        <dbReference type="EMBL" id="MBC5640568.1"/>
    </source>
</evidence>
<organism evidence="4 5">
    <name type="scientific">Clostridium lentum</name>
    <dbReference type="NCBI Taxonomy" id="2763037"/>
    <lineage>
        <taxon>Bacteria</taxon>
        <taxon>Bacillati</taxon>
        <taxon>Bacillota</taxon>
        <taxon>Clostridia</taxon>
        <taxon>Eubacteriales</taxon>
        <taxon>Clostridiaceae</taxon>
        <taxon>Clostridium</taxon>
    </lineage>
</organism>
<feature type="transmembrane region" description="Helical" evidence="3">
    <location>
        <begin position="12"/>
        <end position="32"/>
    </location>
</feature>
<keyword evidence="1 3" id="KW-0812">Transmembrane</keyword>
<dbReference type="InterPro" id="IPR023812">
    <property type="entry name" value="CHP04002"/>
</dbReference>
<feature type="transmembrane region" description="Helical" evidence="3">
    <location>
        <begin position="134"/>
        <end position="159"/>
    </location>
</feature>
<accession>A0A8I0DLV6</accession>
<dbReference type="RefSeq" id="WP_022212370.1">
    <property type="nucleotide sequence ID" value="NZ_JACOOQ010000014.1"/>
</dbReference>
<protein>
    <submittedName>
        <fullName evidence="4">TIGR04002 family protein</fullName>
    </submittedName>
</protein>
<dbReference type="Pfam" id="PF07155">
    <property type="entry name" value="ECF-ribofla_trS"/>
    <property type="match status" value="1"/>
</dbReference>
<keyword evidence="5" id="KW-1185">Reference proteome</keyword>
<dbReference type="AlphaFoldDB" id="A0A8I0DLV6"/>
<dbReference type="Gene3D" id="1.10.1760.20">
    <property type="match status" value="1"/>
</dbReference>
<dbReference type="PANTHER" id="PTHR37815:SF3">
    <property type="entry name" value="UPF0397 PROTEIN SPR0429"/>
    <property type="match status" value="1"/>
</dbReference>
<keyword evidence="3" id="KW-0472">Membrane</keyword>
<evidence type="ECO:0000256" key="1">
    <source>
        <dbReference type="ARBA" id="ARBA00022692"/>
    </source>
</evidence>
<dbReference type="EMBL" id="JACOOQ010000014">
    <property type="protein sequence ID" value="MBC5640568.1"/>
    <property type="molecule type" value="Genomic_DNA"/>
</dbReference>
<feature type="transmembrane region" description="Helical" evidence="3">
    <location>
        <begin position="106"/>
        <end position="128"/>
    </location>
</feature>
<feature type="transmembrane region" description="Helical" evidence="3">
    <location>
        <begin position="44"/>
        <end position="69"/>
    </location>
</feature>
<dbReference type="NCBIfam" id="TIGR04002">
    <property type="entry name" value="TIGR04002 family protein"/>
    <property type="match status" value="1"/>
</dbReference>
<comment type="caution">
    <text evidence="4">The sequence shown here is derived from an EMBL/GenBank/DDBJ whole genome shotgun (WGS) entry which is preliminary data.</text>
</comment>
<evidence type="ECO:0000256" key="3">
    <source>
        <dbReference type="SAM" id="Phobius"/>
    </source>
</evidence>
<gene>
    <name evidence="4" type="ORF">H8R92_09080</name>
</gene>
<keyword evidence="2 3" id="KW-1133">Transmembrane helix</keyword>
<dbReference type="Proteomes" id="UP000662088">
    <property type="component" value="Unassembled WGS sequence"/>
</dbReference>
<name>A0A8I0DLV6_9CLOT</name>
<feature type="transmembrane region" description="Helical" evidence="3">
    <location>
        <begin position="75"/>
        <end position="94"/>
    </location>
</feature>
<dbReference type="InterPro" id="IPR009825">
    <property type="entry name" value="ECF_substrate-spec-like"/>
</dbReference>
<evidence type="ECO:0000256" key="2">
    <source>
        <dbReference type="ARBA" id="ARBA00022989"/>
    </source>
</evidence>
<reference evidence="4" key="1">
    <citation type="submission" date="2020-08" db="EMBL/GenBank/DDBJ databases">
        <title>Genome public.</title>
        <authorList>
            <person name="Liu C."/>
            <person name="Sun Q."/>
        </authorList>
    </citation>
    <scope>NUCLEOTIDE SEQUENCE</scope>
    <source>
        <strain evidence="4">NSJ-42</strain>
    </source>
</reference>
<dbReference type="GO" id="GO:0016020">
    <property type="term" value="C:membrane"/>
    <property type="evidence" value="ECO:0007669"/>
    <property type="project" value="InterPro"/>
</dbReference>
<sequence>MINGHSKVKALAISALLAAIICITTTSFHIPVGVNGGYVHVGDAFIYMAASILPLPYAMMASAIGAGLADLISGAAVWVIPTIIIKPILVLFFTRKKENILCKRNILAVFLAGFTGVILYCLAEYIMYGNFLAAFYMSFITLVQPVGSGLVFVMAALALDKVKFKSKVFLKEV</sequence>
<evidence type="ECO:0000313" key="5">
    <source>
        <dbReference type="Proteomes" id="UP000662088"/>
    </source>
</evidence>